<feature type="compositionally biased region" description="Basic and acidic residues" evidence="11">
    <location>
        <begin position="539"/>
        <end position="557"/>
    </location>
</feature>
<dbReference type="SUPFAM" id="SSF50630">
    <property type="entry name" value="Acid proteases"/>
    <property type="match status" value="1"/>
</dbReference>
<feature type="region of interest" description="Disordered" evidence="11">
    <location>
        <begin position="2178"/>
        <end position="2197"/>
    </location>
</feature>
<evidence type="ECO:0000259" key="12">
    <source>
        <dbReference type="PROSITE" id="PS50013"/>
    </source>
</evidence>
<feature type="domain" description="Chromo" evidence="12">
    <location>
        <begin position="827"/>
        <end position="909"/>
    </location>
</feature>
<dbReference type="InterPro" id="IPR038718">
    <property type="entry name" value="SNF2-like_sf"/>
</dbReference>
<proteinExistence type="predicted"/>
<dbReference type="InterPro" id="IPR023780">
    <property type="entry name" value="Chromo_domain"/>
</dbReference>
<dbReference type="GO" id="GO:0016887">
    <property type="term" value="F:ATP hydrolysis activity"/>
    <property type="evidence" value="ECO:0007669"/>
    <property type="project" value="TreeGrafter"/>
</dbReference>
<dbReference type="Gene3D" id="1.10.10.60">
    <property type="entry name" value="Homeodomain-like"/>
    <property type="match status" value="1"/>
</dbReference>
<dbReference type="Proteomes" id="UP001187471">
    <property type="component" value="Unassembled WGS sequence"/>
</dbReference>
<dbReference type="Pfam" id="PF00176">
    <property type="entry name" value="SNF2-rel_dom"/>
    <property type="match status" value="1"/>
</dbReference>
<dbReference type="GO" id="GO:0003677">
    <property type="term" value="F:DNA binding"/>
    <property type="evidence" value="ECO:0007669"/>
    <property type="project" value="InterPro"/>
</dbReference>
<dbReference type="InterPro" id="IPR049730">
    <property type="entry name" value="SNF2/RAD54-like_C"/>
</dbReference>
<evidence type="ECO:0000256" key="6">
    <source>
        <dbReference type="ARBA" id="ARBA00022801"/>
    </source>
</evidence>
<dbReference type="GO" id="GO:0042393">
    <property type="term" value="F:histone binding"/>
    <property type="evidence" value="ECO:0007669"/>
    <property type="project" value="TreeGrafter"/>
</dbReference>
<dbReference type="PROSITE" id="PS50013">
    <property type="entry name" value="CHROMO_2"/>
    <property type="match status" value="2"/>
</dbReference>
<keyword evidence="17" id="KW-1185">Reference proteome</keyword>
<dbReference type="InterPro" id="IPR019787">
    <property type="entry name" value="Znf_PHD-finger"/>
</dbReference>
<evidence type="ECO:0000256" key="10">
    <source>
        <dbReference type="PROSITE-ProRule" id="PRU00146"/>
    </source>
</evidence>
<feature type="region of interest" description="Disordered" evidence="11">
    <location>
        <begin position="2302"/>
        <end position="2431"/>
    </location>
</feature>
<feature type="region of interest" description="Disordered" evidence="11">
    <location>
        <begin position="1835"/>
        <end position="1885"/>
    </location>
</feature>
<keyword evidence="9" id="KW-0539">Nucleus</keyword>
<evidence type="ECO:0000256" key="2">
    <source>
        <dbReference type="ARBA" id="ARBA00022723"/>
    </source>
</evidence>
<sequence>MTSLVERLRVRSDRRPVYNLDDSDDDADLLRGKSGNNQQKFEKIVRSDAGSSVRDKWYQSLVTTSRAKQGATMAGKDTSVGASGVAEENVVMVERGRDPLPPAGGKKGGRGQSKSSDALASLDGRTGRLEIAMGDVKDHVGMFEQNLQTLEDHVLEELDSLKRAVGAQDELRERFTELFNSLQEQLDVEFTTLMLHIPNMAEEDLLFNFVDGLQSWAKKELQRRGVKDVDEAIAMAESLTEYDRGGESSKPKWEDEASEGDHANGGGESPKAWHKGDKHASTSKTEGHGKLQERRASRKLKACFFCGGPHWARDCPRQGKMAALIEEKEKEKAECETVHIGSIQVLNALQRKNVPQVPTGEGQASKSEGLLYMEAKLNGKLAHVLVDTGATHNFITMGEAERLGLNVVDGGGWLKTVNAEAKPLQGTVRRVEMCLGKWKGFVNFSVVRMDDFKVVLGLDFLRQVNALVSPYNNAVCIMERGAACVVPLFGGTSSTMTSMRLSGMRLVQEVEREEAKKSEGTYLASLKVEDRVVLHEFEKRQPPRRKVGDQGKLDRGAKPQNVVPCGMAPPKEEKLSTTSKAKGEIVKLIKEGLQRDPLAKELLQLVKSGKTQRYRVKGDLLYTKDGRVYVPKWRDLRKMVIRGSHDTQSTVHPGHRRTYVLVTTAYFWPQMKKEVQMCVKTCHVCRQVKRESQAEEAKLLDASQVLHDLQRRKAEYVLGDRLEQGRDVPPKQHYLVGMGAVLGGRMDAVLDGRRGAVLDGRRSAVLGGRRSIVLVMKDDACQACGGSGNLLCCETCTYAYHPKCLLPPLKAPLPTSWSCPECVSPLNDIDKILDCEMRPTAADESDASKLGSKQIFVKQYLVKWKGLSYLHCTWVPEKEFVKAYKAHPRLRTKVNNFQRQMSSANNTEDDFVAIRPEWTTVDRILACRHRLAANFCVGDFDFNTGAEMDSTSFRNKSDTDANGRKVIGGKKKGQATEVSQKEVERGTLSLPEGIQRCRLLVSYCLPLIEVQKSKLNLFHISLSNVDASCLKSEFIRQVSFSVSQGVDLRGEDEEKEYFVKWKELPYDECYWEFESDISSFQPEIEKYNRIQSRSGKLAKQKSSLRDPTELKKKQKDFQQYEKSPEFLTGGSLHPYQLEGLNFLRFSWPKQTHVILADEMGLGKTIQSIAFLASLFEENISPHLVVAPLSTLRNWEREFATWAPQMNVVMYVGSSQARAIIREYEFYFPKSYTKNKKKKSSHIVGESKQERIKFDVLLTSYEMINLDSASLKPIKWQCMIVDEGHRLKNKDSKLFLSLTQYSSKHRVLLTGTPLQNNLDELFMLMHFLDAGKFGSLEEFQEEFKDINQEEQISRLHKMLAPHLLRNLEIKDATYAPWKAPSFPGQPISCVLMGVKKDVMKELPPKKELILRVELSSKQKEYYKAILTRNFQLLTRRGGAQISLINVVMELRKLCCHPFMLEGVEPEDTNEFTKQLLESSGKLHLLDKMMLKLKEQGHRVLIYSQFQHMLDLLEDYCNYRKWQYERIDGKVGGAERQIRIDRFNAKNSSRFCFLLSTRAGGLGINLATADTVIIYDSDWNPHADLQAMARAHRLGQTNKVMIFRLITRGTIEERMMQMTKKKMVLEHLVVGRLKAQNINQGLRCIVELEPGDDMEIYALVVEIKKGAAIEIDPVEESQERKEMSDIMQRHGIDVLVVQEELDDIIRYGSKELFADENDEAGKSRQIHYDDAAIDRLLDRDQVGVEEATLEDEEEDGFLKAFKVANFEYIDEVEAGVEEEAQVPPMENKTTVNNPERASYWEELLKERYEVHKIEEFNAMGKGKRSRKQMVSVEEDDLAGLEDVSSDGEDDNYEAELTDGETASAEAPPVRKPSRKKPRVDSSEPLPLMEGEGRSFRVLGFSQNQRAAFVQILMRFGVGEFDWAEFTPRLKQKTFEEIKDYGTLFLSHIAEDITDATTFSDGVPKEGLRIQDVLVRIAVLLLIRDKVKLSSEKVGAPLFEDNIISRFPGLKGGRFWKDHHDLLLLRAVLKHGYGRWQAIVDDKDLRVQEVICQELNLPFINLPAPGGSQAQVAVPGGSQAQIVAPGVSQTKIAPPGGSQANDGADVGGPQTTGNQVKGTVSGNDLGANAAQGVADRPQLYQDSSVLNHFREMQRRQVEFIKRRVLLLEKALNAEYQKEFFGDEKSNETPGDEMETTESKVADKPVPSFAEIYSQMIDHLPQMQVISLEETVTAACDEKQDRLDMARLYNEMVKFLAENVNNFAEAYLAKKPADHKLRKNLFPLEAIYRDIGQILSVQNSADLGCPTLKAGEPQSEVRGPNPPGIGQPILKADQQSKDSAPSEVDDHSTTDEVATEINISSTEPEPQTEAKPESEKSNSACEAMVADPCSRQAEPSMSNLDVEMAEARHDADTHVNPPADGRPEKLGDGVIILDD</sequence>
<dbReference type="Pfam" id="PF06465">
    <property type="entry name" value="DUF1087"/>
    <property type="match status" value="1"/>
</dbReference>
<keyword evidence="2" id="KW-0479">Metal-binding</keyword>
<dbReference type="InterPro" id="IPR013083">
    <property type="entry name" value="Znf_RING/FYVE/PHD"/>
</dbReference>
<evidence type="ECO:0000256" key="8">
    <source>
        <dbReference type="ARBA" id="ARBA00022840"/>
    </source>
</evidence>
<evidence type="ECO:0008006" key="18">
    <source>
        <dbReference type="Google" id="ProtNLM"/>
    </source>
</evidence>
<dbReference type="GO" id="GO:0003682">
    <property type="term" value="F:chromatin binding"/>
    <property type="evidence" value="ECO:0007669"/>
    <property type="project" value="TreeGrafter"/>
</dbReference>
<evidence type="ECO:0000256" key="11">
    <source>
        <dbReference type="SAM" id="MobiDB-lite"/>
    </source>
</evidence>
<evidence type="ECO:0000256" key="3">
    <source>
        <dbReference type="ARBA" id="ARBA00022737"/>
    </source>
</evidence>
<dbReference type="CDD" id="cd18659">
    <property type="entry name" value="CD2_tandem"/>
    <property type="match status" value="1"/>
</dbReference>
<feature type="compositionally biased region" description="Basic and acidic residues" evidence="11">
    <location>
        <begin position="241"/>
        <end position="262"/>
    </location>
</feature>
<reference evidence="16" key="1">
    <citation type="submission" date="2022-12" db="EMBL/GenBank/DDBJ databases">
        <title>Draft genome assemblies for two species of Escallonia (Escalloniales).</title>
        <authorList>
            <person name="Chanderbali A."/>
            <person name="Dervinis C."/>
            <person name="Anghel I."/>
            <person name="Soltis D."/>
            <person name="Soltis P."/>
            <person name="Zapata F."/>
        </authorList>
    </citation>
    <scope>NUCLEOTIDE SEQUENCE</scope>
    <source>
        <strain evidence="16">UCBG92.1500</strain>
        <tissue evidence="16">Leaf</tissue>
    </source>
</reference>
<feature type="region of interest" description="Disordered" evidence="11">
    <location>
        <begin position="93"/>
        <end position="121"/>
    </location>
</feature>
<dbReference type="Gene3D" id="2.40.70.10">
    <property type="entry name" value="Acid Proteases"/>
    <property type="match status" value="1"/>
</dbReference>
<evidence type="ECO:0000259" key="15">
    <source>
        <dbReference type="PROSITE" id="PS51194"/>
    </source>
</evidence>
<keyword evidence="6" id="KW-0378">Hydrolase</keyword>
<dbReference type="InterPro" id="IPR027417">
    <property type="entry name" value="P-loop_NTPase"/>
</dbReference>
<dbReference type="Gene3D" id="3.30.40.10">
    <property type="entry name" value="Zinc/RING finger domain, C3HC4 (zinc finger)"/>
    <property type="match status" value="1"/>
</dbReference>
<feature type="region of interest" description="Disordered" evidence="11">
    <location>
        <begin position="2089"/>
        <end position="2113"/>
    </location>
</feature>
<dbReference type="InterPro" id="IPR009462">
    <property type="entry name" value="CHD_II_SANT-like"/>
</dbReference>
<accession>A0AA88SAQ1</accession>
<feature type="region of interest" description="Disordered" evidence="11">
    <location>
        <begin position="17"/>
        <end position="37"/>
    </location>
</feature>
<dbReference type="SMART" id="SM00487">
    <property type="entry name" value="DEXDc"/>
    <property type="match status" value="1"/>
</dbReference>
<dbReference type="GO" id="GO:0004190">
    <property type="term" value="F:aspartic-type endopeptidase activity"/>
    <property type="evidence" value="ECO:0007669"/>
    <property type="project" value="InterPro"/>
</dbReference>
<dbReference type="Gene3D" id="2.40.50.40">
    <property type="match status" value="2"/>
</dbReference>
<feature type="domain" description="PHD-type" evidence="13">
    <location>
        <begin position="778"/>
        <end position="825"/>
    </location>
</feature>
<dbReference type="InterPro" id="IPR001969">
    <property type="entry name" value="Aspartic_peptidase_AS"/>
</dbReference>
<feature type="domain" description="Chromo" evidence="12">
    <location>
        <begin position="1040"/>
        <end position="1089"/>
    </location>
</feature>
<dbReference type="Pfam" id="PF00628">
    <property type="entry name" value="PHD"/>
    <property type="match status" value="1"/>
</dbReference>
<dbReference type="PROSITE" id="PS50016">
    <property type="entry name" value="ZF_PHD_2"/>
    <property type="match status" value="1"/>
</dbReference>
<name>A0AA88SAQ1_9ASTE</name>
<evidence type="ECO:0000313" key="17">
    <source>
        <dbReference type="Proteomes" id="UP001187471"/>
    </source>
</evidence>
<dbReference type="InterPro" id="IPR021109">
    <property type="entry name" value="Peptidase_aspartic_dom_sf"/>
</dbReference>
<feature type="region of interest" description="Disordered" evidence="11">
    <location>
        <begin position="240"/>
        <end position="292"/>
    </location>
</feature>
<dbReference type="PROSITE" id="PS01359">
    <property type="entry name" value="ZF_PHD_1"/>
    <property type="match status" value="1"/>
</dbReference>
<comment type="subcellular location">
    <subcellularLocation>
        <location evidence="1">Nucleus</location>
    </subcellularLocation>
</comment>
<dbReference type="SUPFAM" id="SSF52540">
    <property type="entry name" value="P-loop containing nucleoside triphosphate hydrolases"/>
    <property type="match status" value="2"/>
</dbReference>
<dbReference type="CDD" id="cd00303">
    <property type="entry name" value="retropepsin_like"/>
    <property type="match status" value="1"/>
</dbReference>
<feature type="region of interest" description="Disordered" evidence="11">
    <location>
        <begin position="539"/>
        <end position="579"/>
    </location>
</feature>
<dbReference type="Gene3D" id="3.40.50.300">
    <property type="entry name" value="P-loop containing nucleotide triphosphate hydrolases"/>
    <property type="match status" value="1"/>
</dbReference>
<dbReference type="SMART" id="SM00298">
    <property type="entry name" value="CHROMO"/>
    <property type="match status" value="2"/>
</dbReference>
<dbReference type="GO" id="GO:0005524">
    <property type="term" value="F:ATP binding"/>
    <property type="evidence" value="ECO:0007669"/>
    <property type="project" value="UniProtKB-KW"/>
</dbReference>
<dbReference type="InterPro" id="IPR001965">
    <property type="entry name" value="Znf_PHD"/>
</dbReference>
<dbReference type="Pfam" id="PF17921">
    <property type="entry name" value="Integrase_H2C2"/>
    <property type="match status" value="1"/>
</dbReference>
<dbReference type="InterPro" id="IPR009463">
    <property type="entry name" value="DUF1087"/>
</dbReference>
<dbReference type="SMART" id="SM01147">
    <property type="entry name" value="DUF1087"/>
    <property type="match status" value="1"/>
</dbReference>
<dbReference type="Pfam" id="PF13975">
    <property type="entry name" value="gag-asp_proteas"/>
    <property type="match status" value="1"/>
</dbReference>
<feature type="compositionally biased region" description="Acidic residues" evidence="11">
    <location>
        <begin position="1835"/>
        <end position="1856"/>
    </location>
</feature>
<feature type="domain" description="Helicase ATP-binding" evidence="14">
    <location>
        <begin position="1144"/>
        <end position="1330"/>
    </location>
</feature>
<keyword evidence="8" id="KW-0067">ATP-binding</keyword>
<keyword evidence="3" id="KW-0677">Repeat</keyword>
<dbReference type="Pfam" id="PF00385">
    <property type="entry name" value="Chromo"/>
    <property type="match status" value="2"/>
</dbReference>
<evidence type="ECO:0000256" key="1">
    <source>
        <dbReference type="ARBA" id="ARBA00004123"/>
    </source>
</evidence>
<dbReference type="PANTHER" id="PTHR45623:SF17">
    <property type="entry name" value="CHROMODOMAIN-HELICASE-DNA-BINDING PROTEIN 3-RELATED"/>
    <property type="match status" value="1"/>
</dbReference>
<dbReference type="EMBL" id="JAVXUO010000061">
    <property type="protein sequence ID" value="KAK2995741.1"/>
    <property type="molecule type" value="Genomic_DNA"/>
</dbReference>
<dbReference type="SMART" id="SM00490">
    <property type="entry name" value="HELICc"/>
    <property type="match status" value="1"/>
</dbReference>
<dbReference type="InterPro" id="IPR000330">
    <property type="entry name" value="SNF2_N"/>
</dbReference>
<dbReference type="GO" id="GO:0005634">
    <property type="term" value="C:nucleus"/>
    <property type="evidence" value="ECO:0007669"/>
    <property type="project" value="UniProtKB-SubCell"/>
</dbReference>
<dbReference type="Gene3D" id="1.10.340.70">
    <property type="match status" value="1"/>
</dbReference>
<dbReference type="InterPro" id="IPR016197">
    <property type="entry name" value="Chromo-like_dom_sf"/>
</dbReference>
<dbReference type="PANTHER" id="PTHR45623">
    <property type="entry name" value="CHROMODOMAIN-HELICASE-DNA-BINDING PROTEIN 3-RELATED-RELATED"/>
    <property type="match status" value="1"/>
</dbReference>
<dbReference type="PROSITE" id="PS00141">
    <property type="entry name" value="ASP_PROTEASE"/>
    <property type="match status" value="1"/>
</dbReference>
<keyword evidence="7" id="KW-0862">Zinc</keyword>
<evidence type="ECO:0000256" key="4">
    <source>
        <dbReference type="ARBA" id="ARBA00022741"/>
    </source>
</evidence>
<evidence type="ECO:0000256" key="7">
    <source>
        <dbReference type="ARBA" id="ARBA00022833"/>
    </source>
</evidence>
<dbReference type="InterPro" id="IPR019786">
    <property type="entry name" value="Zinc_finger_PHD-type_CS"/>
</dbReference>
<gene>
    <name evidence="16" type="ORF">RJ640_025785</name>
</gene>
<evidence type="ECO:0000256" key="5">
    <source>
        <dbReference type="ARBA" id="ARBA00022771"/>
    </source>
</evidence>
<comment type="caution">
    <text evidence="16">The sequence shown here is derived from an EMBL/GenBank/DDBJ whole genome shotgun (WGS) entry which is preliminary data.</text>
</comment>
<dbReference type="InterPro" id="IPR041588">
    <property type="entry name" value="Integrase_H2C2"/>
</dbReference>
<dbReference type="PROSITE" id="PS51192">
    <property type="entry name" value="HELICASE_ATP_BIND_1"/>
    <property type="match status" value="1"/>
</dbReference>
<protein>
    <recommendedName>
        <fullName evidence="18">CHD3-type chromatin-remodeling factor PICKLE</fullName>
    </recommendedName>
</protein>
<dbReference type="InterPro" id="IPR000953">
    <property type="entry name" value="Chromo/chromo_shadow_dom"/>
</dbReference>
<dbReference type="CDD" id="cd18793">
    <property type="entry name" value="SF2_C_SNF"/>
    <property type="match status" value="1"/>
</dbReference>
<dbReference type="SUPFAM" id="SSF54160">
    <property type="entry name" value="Chromo domain-like"/>
    <property type="match status" value="2"/>
</dbReference>
<dbReference type="PROSITE" id="PS51194">
    <property type="entry name" value="HELICASE_CTER"/>
    <property type="match status" value="1"/>
</dbReference>
<feature type="compositionally biased region" description="Basic and acidic residues" evidence="11">
    <location>
        <begin position="274"/>
        <end position="292"/>
    </location>
</feature>
<dbReference type="Pfam" id="PF06461">
    <property type="entry name" value="CHDII_SANT-like"/>
    <property type="match status" value="1"/>
</dbReference>
<dbReference type="InterPro" id="IPR014001">
    <property type="entry name" value="Helicase_ATP-bd"/>
</dbReference>
<keyword evidence="4" id="KW-0547">Nucleotide-binding</keyword>
<dbReference type="GO" id="GO:0008270">
    <property type="term" value="F:zinc ion binding"/>
    <property type="evidence" value="ECO:0007669"/>
    <property type="project" value="UniProtKB-KW"/>
</dbReference>
<dbReference type="Pfam" id="PF00271">
    <property type="entry name" value="Helicase_C"/>
    <property type="match status" value="1"/>
</dbReference>
<dbReference type="SMART" id="SM00249">
    <property type="entry name" value="PHD"/>
    <property type="match status" value="1"/>
</dbReference>
<dbReference type="SMART" id="SM01146">
    <property type="entry name" value="DUF1086"/>
    <property type="match status" value="1"/>
</dbReference>
<dbReference type="GO" id="GO:0140658">
    <property type="term" value="F:ATP-dependent chromatin remodeler activity"/>
    <property type="evidence" value="ECO:0007669"/>
    <property type="project" value="TreeGrafter"/>
</dbReference>
<keyword evidence="5 10" id="KW-0863">Zinc-finger</keyword>
<feature type="compositionally biased region" description="Basic and acidic residues" evidence="11">
    <location>
        <begin position="570"/>
        <end position="579"/>
    </location>
</feature>
<evidence type="ECO:0000259" key="14">
    <source>
        <dbReference type="PROSITE" id="PS51192"/>
    </source>
</evidence>
<feature type="domain" description="Helicase C-terminal" evidence="15">
    <location>
        <begin position="1483"/>
        <end position="1644"/>
    </location>
</feature>
<evidence type="ECO:0000259" key="13">
    <source>
        <dbReference type="PROSITE" id="PS50016"/>
    </source>
</evidence>
<evidence type="ECO:0000313" key="16">
    <source>
        <dbReference type="EMBL" id="KAK2995741.1"/>
    </source>
</evidence>
<organism evidence="16 17">
    <name type="scientific">Escallonia rubra</name>
    <dbReference type="NCBI Taxonomy" id="112253"/>
    <lineage>
        <taxon>Eukaryota</taxon>
        <taxon>Viridiplantae</taxon>
        <taxon>Streptophyta</taxon>
        <taxon>Embryophyta</taxon>
        <taxon>Tracheophyta</taxon>
        <taxon>Spermatophyta</taxon>
        <taxon>Magnoliopsida</taxon>
        <taxon>eudicotyledons</taxon>
        <taxon>Gunneridae</taxon>
        <taxon>Pentapetalae</taxon>
        <taxon>asterids</taxon>
        <taxon>campanulids</taxon>
        <taxon>Escalloniales</taxon>
        <taxon>Escalloniaceae</taxon>
        <taxon>Escallonia</taxon>
    </lineage>
</organism>
<evidence type="ECO:0000256" key="9">
    <source>
        <dbReference type="ARBA" id="ARBA00023242"/>
    </source>
</evidence>
<dbReference type="GO" id="GO:0000785">
    <property type="term" value="C:chromatin"/>
    <property type="evidence" value="ECO:0007669"/>
    <property type="project" value="TreeGrafter"/>
</dbReference>
<dbReference type="GO" id="GO:0006508">
    <property type="term" value="P:proteolysis"/>
    <property type="evidence" value="ECO:0007669"/>
    <property type="project" value="InterPro"/>
</dbReference>
<dbReference type="InterPro" id="IPR001650">
    <property type="entry name" value="Helicase_C-like"/>
</dbReference>
<dbReference type="CDD" id="cd18660">
    <property type="entry name" value="CD1_tandem"/>
    <property type="match status" value="1"/>
</dbReference>
<dbReference type="Gene3D" id="3.40.50.10810">
    <property type="entry name" value="Tandem AAA-ATPase domain"/>
    <property type="match status" value="1"/>
</dbReference>